<feature type="non-terminal residue" evidence="1">
    <location>
        <position position="34"/>
    </location>
</feature>
<name>X1KUK6_9ZZZZ</name>
<dbReference type="EMBL" id="BARU01045866">
    <property type="protein sequence ID" value="GAH97315.1"/>
    <property type="molecule type" value="Genomic_DNA"/>
</dbReference>
<organism evidence="1">
    <name type="scientific">marine sediment metagenome</name>
    <dbReference type="NCBI Taxonomy" id="412755"/>
    <lineage>
        <taxon>unclassified sequences</taxon>
        <taxon>metagenomes</taxon>
        <taxon>ecological metagenomes</taxon>
    </lineage>
</organism>
<proteinExistence type="predicted"/>
<dbReference type="AlphaFoldDB" id="X1KUK6"/>
<reference evidence="1" key="1">
    <citation type="journal article" date="2014" name="Front. Microbiol.">
        <title>High frequency of phylogenetically diverse reductive dehalogenase-homologous genes in deep subseafloor sedimentary metagenomes.</title>
        <authorList>
            <person name="Kawai M."/>
            <person name="Futagami T."/>
            <person name="Toyoda A."/>
            <person name="Takaki Y."/>
            <person name="Nishi S."/>
            <person name="Hori S."/>
            <person name="Arai W."/>
            <person name="Tsubouchi T."/>
            <person name="Morono Y."/>
            <person name="Uchiyama I."/>
            <person name="Ito T."/>
            <person name="Fujiyama A."/>
            <person name="Inagaki F."/>
            <person name="Takami H."/>
        </authorList>
    </citation>
    <scope>NUCLEOTIDE SEQUENCE</scope>
    <source>
        <strain evidence="1">Expedition CK06-06</strain>
    </source>
</reference>
<protein>
    <submittedName>
        <fullName evidence="1">Uncharacterized protein</fullName>
    </submittedName>
</protein>
<gene>
    <name evidence="1" type="ORF">S03H2_69423</name>
</gene>
<accession>X1KUK6</accession>
<evidence type="ECO:0000313" key="1">
    <source>
        <dbReference type="EMBL" id="GAH97315.1"/>
    </source>
</evidence>
<comment type="caution">
    <text evidence="1">The sequence shown here is derived from an EMBL/GenBank/DDBJ whole genome shotgun (WGS) entry which is preliminary data.</text>
</comment>
<sequence length="34" mass="3822">MGMTALKKWRLVVPGIFILILLLFVVQGSFSELT</sequence>